<dbReference type="KEGG" id="slom:PXH66_20440"/>
<evidence type="ECO:0000313" key="1">
    <source>
        <dbReference type="EMBL" id="WED64719.1"/>
    </source>
</evidence>
<name>A0AAE9ZWY8_9BACT</name>
<dbReference type="EMBL" id="CP119075">
    <property type="protein sequence ID" value="WED64719.1"/>
    <property type="molecule type" value="Genomic_DNA"/>
</dbReference>
<dbReference type="RefSeq" id="WP_330930005.1">
    <property type="nucleotide sequence ID" value="NZ_CP119075.1"/>
</dbReference>
<organism evidence="1 2">
    <name type="scientific">Synoicihabitans lomoniglobus</name>
    <dbReference type="NCBI Taxonomy" id="2909285"/>
    <lineage>
        <taxon>Bacteria</taxon>
        <taxon>Pseudomonadati</taxon>
        <taxon>Verrucomicrobiota</taxon>
        <taxon>Opitutia</taxon>
        <taxon>Opitutales</taxon>
        <taxon>Opitutaceae</taxon>
        <taxon>Synoicihabitans</taxon>
    </lineage>
</organism>
<dbReference type="Proteomes" id="UP001218638">
    <property type="component" value="Chromosome"/>
</dbReference>
<keyword evidence="2" id="KW-1185">Reference proteome</keyword>
<evidence type="ECO:0000313" key="2">
    <source>
        <dbReference type="Proteomes" id="UP001218638"/>
    </source>
</evidence>
<proteinExistence type="predicted"/>
<protein>
    <submittedName>
        <fullName evidence="1">Uncharacterized protein</fullName>
    </submittedName>
</protein>
<gene>
    <name evidence="1" type="ORF">PXH66_20440</name>
</gene>
<accession>A0AAE9ZWY8</accession>
<sequence>MATSPIPNLVRDPPRCMMVTGPRGAGKTHWIQQRILALTGATKTRVSFGVLLQEEGRTRMENFTAARPNLVLRKLALPCPCCPGLAGLPLEARAFVEATSMDWLFVEMPMDAAFGLLADFDRELGWPRSLTICLNPAWSRAWRRRALSPFQLQLLTQADNVIESVSASPVPSSLSLYDSS</sequence>
<reference evidence="1" key="1">
    <citation type="submission" date="2023-03" db="EMBL/GenBank/DDBJ databases">
        <title>Lomoglobus Profundus gen. nov., sp. nov., a novel member of the phylum Verrucomicrobia, isolated from deep-marine sediment of South China Sea.</title>
        <authorList>
            <person name="Ahmad T."/>
            <person name="Ishaq S.E."/>
            <person name="Wang F."/>
        </authorList>
    </citation>
    <scope>NUCLEOTIDE SEQUENCE</scope>
    <source>
        <strain evidence="1">LMO-M01</strain>
    </source>
</reference>
<dbReference type="AlphaFoldDB" id="A0AAE9ZWY8"/>